<feature type="chain" id="PRO_5002981319" evidence="2">
    <location>
        <begin position="30"/>
        <end position="68"/>
    </location>
</feature>
<dbReference type="AlphaFoldDB" id="C7PW79"/>
<evidence type="ECO:0000256" key="1">
    <source>
        <dbReference type="SAM" id="MobiDB-lite"/>
    </source>
</evidence>
<feature type="signal peptide" evidence="2">
    <location>
        <begin position="1"/>
        <end position="29"/>
    </location>
</feature>
<dbReference type="Proteomes" id="UP000000851">
    <property type="component" value="Chromosome"/>
</dbReference>
<evidence type="ECO:0000256" key="2">
    <source>
        <dbReference type="SAM" id="SignalP"/>
    </source>
</evidence>
<dbReference type="HOGENOM" id="CLU_2786261_0_0_11"/>
<protein>
    <submittedName>
        <fullName evidence="3">Uncharacterized protein</fullName>
    </submittedName>
</protein>
<feature type="region of interest" description="Disordered" evidence="1">
    <location>
        <begin position="26"/>
        <end position="68"/>
    </location>
</feature>
<evidence type="ECO:0000313" key="3">
    <source>
        <dbReference type="EMBL" id="ACU73327.1"/>
    </source>
</evidence>
<reference evidence="3 4" key="1">
    <citation type="journal article" date="2009" name="Stand. Genomic Sci.">
        <title>Complete genome sequence of Catenulispora acidiphila type strain (ID 139908).</title>
        <authorList>
            <person name="Copeland A."/>
            <person name="Lapidus A."/>
            <person name="Glavina Del Rio T."/>
            <person name="Nolan M."/>
            <person name="Lucas S."/>
            <person name="Chen F."/>
            <person name="Tice H."/>
            <person name="Cheng J.F."/>
            <person name="Bruce D."/>
            <person name="Goodwin L."/>
            <person name="Pitluck S."/>
            <person name="Mikhailova N."/>
            <person name="Pati A."/>
            <person name="Ivanova N."/>
            <person name="Mavromatis K."/>
            <person name="Chen A."/>
            <person name="Palaniappan K."/>
            <person name="Chain P."/>
            <person name="Land M."/>
            <person name="Hauser L."/>
            <person name="Chang Y.J."/>
            <person name="Jeffries C.D."/>
            <person name="Chertkov O."/>
            <person name="Brettin T."/>
            <person name="Detter J.C."/>
            <person name="Han C."/>
            <person name="Ali Z."/>
            <person name="Tindall B.J."/>
            <person name="Goker M."/>
            <person name="Bristow J."/>
            <person name="Eisen J.A."/>
            <person name="Markowitz V."/>
            <person name="Hugenholtz P."/>
            <person name="Kyrpides N.C."/>
            <person name="Klenk H.P."/>
        </authorList>
    </citation>
    <scope>NUCLEOTIDE SEQUENCE [LARGE SCALE GENOMIC DNA]</scope>
    <source>
        <strain evidence="4">DSM 44928 / JCM 14897 / NBRC 102108 / NRRL B-24433 / ID139908</strain>
    </source>
</reference>
<proteinExistence type="predicted"/>
<organism evidence="3 4">
    <name type="scientific">Catenulispora acidiphila (strain DSM 44928 / JCM 14897 / NBRC 102108 / NRRL B-24433 / ID139908)</name>
    <dbReference type="NCBI Taxonomy" id="479433"/>
    <lineage>
        <taxon>Bacteria</taxon>
        <taxon>Bacillati</taxon>
        <taxon>Actinomycetota</taxon>
        <taxon>Actinomycetes</taxon>
        <taxon>Catenulisporales</taxon>
        <taxon>Catenulisporaceae</taxon>
        <taxon>Catenulispora</taxon>
    </lineage>
</organism>
<keyword evidence="2" id="KW-0732">Signal</keyword>
<gene>
    <name evidence="3" type="ordered locus">Caci_4464</name>
</gene>
<accession>C7PW79</accession>
<evidence type="ECO:0000313" key="4">
    <source>
        <dbReference type="Proteomes" id="UP000000851"/>
    </source>
</evidence>
<dbReference type="RefSeq" id="WP_015793056.1">
    <property type="nucleotide sequence ID" value="NC_013131.1"/>
</dbReference>
<dbReference type="EMBL" id="CP001700">
    <property type="protein sequence ID" value="ACU73327.1"/>
    <property type="molecule type" value="Genomic_DNA"/>
</dbReference>
<name>C7PW79_CATAD</name>
<dbReference type="KEGG" id="cai:Caci_4464"/>
<keyword evidence="4" id="KW-1185">Reference proteome</keyword>
<sequence length="68" mass="6838" precursor="true">MATRRHPVLPTLALAAALGASALATTAAAEHAMARPDGTHTAKAFPSSHGEVGDWNTMVPEGGHPAPS</sequence>
<dbReference type="InParanoid" id="C7PW79"/>